<dbReference type="AlphaFoldDB" id="A0A1M6CSL7"/>
<sequence>MDISHSKQLLLVEYPTNSGVRQAYVKNVPSLVHYYYEGQYKNGSTRELAYLNNECSNRFGSLDAWENATPLFRDKSGRLNRVYSTNKGKNTKNGFVKYNEHFNKF</sequence>
<dbReference type="EMBL" id="FQZB01000004">
    <property type="protein sequence ID" value="SHI63784.1"/>
    <property type="molecule type" value="Genomic_DNA"/>
</dbReference>
<evidence type="ECO:0000313" key="2">
    <source>
        <dbReference type="Proteomes" id="UP000184310"/>
    </source>
</evidence>
<organism evidence="1 2">
    <name type="scientific">Clostridium cavendishii DSM 21758</name>
    <dbReference type="NCBI Taxonomy" id="1121302"/>
    <lineage>
        <taxon>Bacteria</taxon>
        <taxon>Bacillati</taxon>
        <taxon>Bacillota</taxon>
        <taxon>Clostridia</taxon>
        <taxon>Eubacteriales</taxon>
        <taxon>Clostridiaceae</taxon>
        <taxon>Clostridium</taxon>
    </lineage>
</organism>
<keyword evidence="2" id="KW-1185">Reference proteome</keyword>
<proteinExistence type="predicted"/>
<dbReference type="Proteomes" id="UP000184310">
    <property type="component" value="Unassembled WGS sequence"/>
</dbReference>
<accession>A0A1M6CSL7</accession>
<evidence type="ECO:0000313" key="1">
    <source>
        <dbReference type="EMBL" id="SHI63784.1"/>
    </source>
</evidence>
<dbReference type="RefSeq" id="WP_072985021.1">
    <property type="nucleotide sequence ID" value="NZ_FQZB01000004.1"/>
</dbReference>
<protein>
    <submittedName>
        <fullName evidence="1">Uncharacterized protein</fullName>
    </submittedName>
</protein>
<gene>
    <name evidence="1" type="ORF">SAMN02745163_00536</name>
</gene>
<name>A0A1M6CSL7_9CLOT</name>
<dbReference type="STRING" id="1121302.SAMN02745163_00536"/>
<dbReference type="OrthoDB" id="1938689at2"/>
<reference evidence="1 2" key="1">
    <citation type="submission" date="2016-11" db="EMBL/GenBank/DDBJ databases">
        <authorList>
            <person name="Jaros S."/>
            <person name="Januszkiewicz K."/>
            <person name="Wedrychowicz H."/>
        </authorList>
    </citation>
    <scope>NUCLEOTIDE SEQUENCE [LARGE SCALE GENOMIC DNA]</scope>
    <source>
        <strain evidence="1 2">DSM 21758</strain>
    </source>
</reference>